<dbReference type="NCBIfam" id="TIGR02481">
    <property type="entry name" value="hemeryth_dom"/>
    <property type="match status" value="1"/>
</dbReference>
<comment type="similarity">
    <text evidence="1">Belongs to the hemerythrin family.</text>
</comment>
<dbReference type="OrthoDB" id="5296936at2"/>
<dbReference type="Gene3D" id="1.20.120.50">
    <property type="entry name" value="Hemerythrin-like"/>
    <property type="match status" value="1"/>
</dbReference>
<dbReference type="EMBL" id="SSOC01000004">
    <property type="protein sequence ID" value="THF64694.1"/>
    <property type="molecule type" value="Genomic_DNA"/>
</dbReference>
<keyword evidence="2" id="KW-0561">Oxygen transport</keyword>
<dbReference type="NCBIfam" id="NF033749">
    <property type="entry name" value="bact_hemeryth"/>
    <property type="match status" value="1"/>
</dbReference>
<dbReference type="Proteomes" id="UP000308430">
    <property type="component" value="Unassembled WGS sequence"/>
</dbReference>
<comment type="caution">
    <text evidence="6">The sequence shown here is derived from an EMBL/GenBank/DDBJ whole genome shotgun (WGS) entry which is preliminary data.</text>
</comment>
<dbReference type="GO" id="GO:0046872">
    <property type="term" value="F:metal ion binding"/>
    <property type="evidence" value="ECO:0007669"/>
    <property type="project" value="UniProtKB-KW"/>
</dbReference>
<dbReference type="InterPro" id="IPR050669">
    <property type="entry name" value="Hemerythrin"/>
</dbReference>
<evidence type="ECO:0000256" key="4">
    <source>
        <dbReference type="ARBA" id="ARBA00023004"/>
    </source>
</evidence>
<evidence type="ECO:0000259" key="5">
    <source>
        <dbReference type="Pfam" id="PF01814"/>
    </source>
</evidence>
<dbReference type="PROSITE" id="PS00550">
    <property type="entry name" value="HEMERYTHRINS"/>
    <property type="match status" value="1"/>
</dbReference>
<dbReference type="AlphaFoldDB" id="A0A4S4AXB9"/>
<dbReference type="InterPro" id="IPR012827">
    <property type="entry name" value="Hemerythrin_metal-bd"/>
</dbReference>
<dbReference type="InterPro" id="IPR012312">
    <property type="entry name" value="Hemerythrin-like"/>
</dbReference>
<proteinExistence type="inferred from homology"/>
<sequence>MAIAWTIDLDTGIAVIDQQHRRIVDYINRLEGAQQTLDRTAVGKVLDELVDYTLSHFIFEESLMEEAGYPFVKAHKRVHELFVRRVNEYLQRFRAGEDVAGDIHRLLSTWLISHIRHEDADYVSLLKPEEMQNAAGDDAKEGWLARSLTRLFR</sequence>
<keyword evidence="4" id="KW-0408">Iron</keyword>
<dbReference type="PANTHER" id="PTHR37164">
    <property type="entry name" value="BACTERIOHEMERYTHRIN"/>
    <property type="match status" value="1"/>
</dbReference>
<dbReference type="RefSeq" id="WP_136348413.1">
    <property type="nucleotide sequence ID" value="NZ_SSOC01000004.1"/>
</dbReference>
<dbReference type="Pfam" id="PF01814">
    <property type="entry name" value="Hemerythrin"/>
    <property type="match status" value="1"/>
</dbReference>
<keyword evidence="7" id="KW-1185">Reference proteome</keyword>
<dbReference type="GO" id="GO:0005344">
    <property type="term" value="F:oxygen carrier activity"/>
    <property type="evidence" value="ECO:0007669"/>
    <property type="project" value="UniProtKB-KW"/>
</dbReference>
<dbReference type="SUPFAM" id="SSF47188">
    <property type="entry name" value="Hemerythrin-like"/>
    <property type="match status" value="1"/>
</dbReference>
<protein>
    <submittedName>
        <fullName evidence="6">Bacteriohemerythrin</fullName>
    </submittedName>
</protein>
<organism evidence="6 7">
    <name type="scientific">Pseudothauera nasutitermitis</name>
    <dbReference type="NCBI Taxonomy" id="2565930"/>
    <lineage>
        <taxon>Bacteria</taxon>
        <taxon>Pseudomonadati</taxon>
        <taxon>Pseudomonadota</taxon>
        <taxon>Betaproteobacteria</taxon>
        <taxon>Rhodocyclales</taxon>
        <taxon>Zoogloeaceae</taxon>
        <taxon>Pseudothauera</taxon>
    </lineage>
</organism>
<evidence type="ECO:0000313" key="7">
    <source>
        <dbReference type="Proteomes" id="UP000308430"/>
    </source>
</evidence>
<accession>A0A4S4AXB9</accession>
<dbReference type="InterPro" id="IPR016131">
    <property type="entry name" value="Haemerythrin_Fe_BS"/>
</dbReference>
<name>A0A4S4AXB9_9RHOO</name>
<dbReference type="PANTHER" id="PTHR37164:SF1">
    <property type="entry name" value="BACTERIOHEMERYTHRIN"/>
    <property type="match status" value="1"/>
</dbReference>
<evidence type="ECO:0000256" key="3">
    <source>
        <dbReference type="ARBA" id="ARBA00022723"/>
    </source>
</evidence>
<keyword evidence="3" id="KW-0479">Metal-binding</keyword>
<dbReference type="NCBIfam" id="NF002007">
    <property type="entry name" value="PRK00808.1"/>
    <property type="match status" value="1"/>
</dbReference>
<evidence type="ECO:0000313" key="6">
    <source>
        <dbReference type="EMBL" id="THF64694.1"/>
    </source>
</evidence>
<dbReference type="InterPro" id="IPR035938">
    <property type="entry name" value="Hemerythrin-like_sf"/>
</dbReference>
<evidence type="ECO:0000256" key="2">
    <source>
        <dbReference type="ARBA" id="ARBA00022621"/>
    </source>
</evidence>
<reference evidence="6 7" key="1">
    <citation type="submission" date="2019-04" db="EMBL/GenBank/DDBJ databases">
        <title>Azoarcus nasutitermitis sp. nov. isolated from termite nest.</title>
        <authorList>
            <person name="Lin S.-Y."/>
            <person name="Hameed A."/>
            <person name="Hsu Y.-H."/>
            <person name="Young C.-C."/>
        </authorList>
    </citation>
    <scope>NUCLEOTIDE SEQUENCE [LARGE SCALE GENOMIC DNA]</scope>
    <source>
        <strain evidence="6 7">CC-YHH838</strain>
    </source>
</reference>
<dbReference type="CDD" id="cd12107">
    <property type="entry name" value="Hemerythrin"/>
    <property type="match status" value="1"/>
</dbReference>
<feature type="domain" description="Hemerythrin-like" evidence="5">
    <location>
        <begin position="11"/>
        <end position="125"/>
    </location>
</feature>
<gene>
    <name evidence="6" type="ORF">E6C76_11635</name>
</gene>
<evidence type="ECO:0000256" key="1">
    <source>
        <dbReference type="ARBA" id="ARBA00010587"/>
    </source>
</evidence>
<keyword evidence="2" id="KW-0813">Transport</keyword>